<proteinExistence type="predicted"/>
<evidence type="ECO:0000256" key="4">
    <source>
        <dbReference type="PROSITE-ProRule" id="PRU00335"/>
    </source>
</evidence>
<name>A0A8J3J9W3_9ACTN</name>
<dbReference type="InterPro" id="IPR009057">
    <property type="entry name" value="Homeodomain-like_sf"/>
</dbReference>
<dbReference type="Gene3D" id="1.10.10.60">
    <property type="entry name" value="Homeodomain-like"/>
    <property type="match status" value="1"/>
</dbReference>
<dbReference type="PANTHER" id="PTHR30055">
    <property type="entry name" value="HTH-TYPE TRANSCRIPTIONAL REGULATOR RUTR"/>
    <property type="match status" value="1"/>
</dbReference>
<dbReference type="AlphaFoldDB" id="A0A8J3J9W3"/>
<feature type="DNA-binding region" description="H-T-H motif" evidence="4">
    <location>
        <begin position="46"/>
        <end position="65"/>
    </location>
</feature>
<dbReference type="Pfam" id="PF16859">
    <property type="entry name" value="TetR_C_11"/>
    <property type="match status" value="1"/>
</dbReference>
<keyword evidence="1" id="KW-0805">Transcription regulation</keyword>
<feature type="compositionally biased region" description="Basic and acidic residues" evidence="5">
    <location>
        <begin position="1"/>
        <end position="14"/>
    </location>
</feature>
<gene>
    <name evidence="7" type="ORF">Aru02nite_52450</name>
</gene>
<dbReference type="SUPFAM" id="SSF48498">
    <property type="entry name" value="Tetracyclin repressor-like, C-terminal domain"/>
    <property type="match status" value="1"/>
</dbReference>
<dbReference type="Pfam" id="PF00440">
    <property type="entry name" value="TetR_N"/>
    <property type="match status" value="1"/>
</dbReference>
<feature type="domain" description="HTH tetR-type" evidence="6">
    <location>
        <begin position="24"/>
        <end position="83"/>
    </location>
</feature>
<keyword evidence="8" id="KW-1185">Reference proteome</keyword>
<sequence length="205" mass="21603">MAGDPSHPDLDGTRRPHTGRRRNEAARQAVLDAALRVVARPDVALSVESIAAEAGVGKQTIYRWWPGKYAVLLDAVAARATRDVPEPDTGSLLGDLTDFLTATFRGADRGPTAAALRALVVAAQGNPDTHEVLAAFVGARRDALRALLVRGRDRGELATDADLDVLVDQAYGLLWYRLLLRHAPLTGDVAASLARSLVGSGGAAG</sequence>
<dbReference type="PROSITE" id="PS50977">
    <property type="entry name" value="HTH_TETR_2"/>
    <property type="match status" value="1"/>
</dbReference>
<dbReference type="Gene3D" id="1.10.357.10">
    <property type="entry name" value="Tetracycline Repressor, domain 2"/>
    <property type="match status" value="1"/>
</dbReference>
<evidence type="ECO:0000256" key="1">
    <source>
        <dbReference type="ARBA" id="ARBA00023015"/>
    </source>
</evidence>
<dbReference type="InterPro" id="IPR036271">
    <property type="entry name" value="Tet_transcr_reg_TetR-rel_C_sf"/>
</dbReference>
<evidence type="ECO:0000256" key="5">
    <source>
        <dbReference type="SAM" id="MobiDB-lite"/>
    </source>
</evidence>
<evidence type="ECO:0000259" key="6">
    <source>
        <dbReference type="PROSITE" id="PS50977"/>
    </source>
</evidence>
<organism evidence="7 8">
    <name type="scientific">Actinocatenispora rupis</name>
    <dbReference type="NCBI Taxonomy" id="519421"/>
    <lineage>
        <taxon>Bacteria</taxon>
        <taxon>Bacillati</taxon>
        <taxon>Actinomycetota</taxon>
        <taxon>Actinomycetes</taxon>
        <taxon>Micromonosporales</taxon>
        <taxon>Micromonosporaceae</taxon>
        <taxon>Actinocatenispora</taxon>
    </lineage>
</organism>
<evidence type="ECO:0000313" key="7">
    <source>
        <dbReference type="EMBL" id="GID14356.1"/>
    </source>
</evidence>
<evidence type="ECO:0000256" key="2">
    <source>
        <dbReference type="ARBA" id="ARBA00023125"/>
    </source>
</evidence>
<protein>
    <submittedName>
        <fullName evidence="7">TetR family transcriptional regulator</fullName>
    </submittedName>
</protein>
<dbReference type="PANTHER" id="PTHR30055:SF148">
    <property type="entry name" value="TETR-FAMILY TRANSCRIPTIONAL REGULATOR"/>
    <property type="match status" value="1"/>
</dbReference>
<evidence type="ECO:0000313" key="8">
    <source>
        <dbReference type="Proteomes" id="UP000612808"/>
    </source>
</evidence>
<dbReference type="InterPro" id="IPR050109">
    <property type="entry name" value="HTH-type_TetR-like_transc_reg"/>
</dbReference>
<accession>A0A8J3J9W3</accession>
<dbReference type="EMBL" id="BOMB01000031">
    <property type="protein sequence ID" value="GID14356.1"/>
    <property type="molecule type" value="Genomic_DNA"/>
</dbReference>
<dbReference type="GO" id="GO:0000976">
    <property type="term" value="F:transcription cis-regulatory region binding"/>
    <property type="evidence" value="ECO:0007669"/>
    <property type="project" value="TreeGrafter"/>
</dbReference>
<reference evidence="7" key="1">
    <citation type="submission" date="2021-01" db="EMBL/GenBank/DDBJ databases">
        <title>Whole genome shotgun sequence of Actinocatenispora rupis NBRC 107355.</title>
        <authorList>
            <person name="Komaki H."/>
            <person name="Tamura T."/>
        </authorList>
    </citation>
    <scope>NUCLEOTIDE SEQUENCE</scope>
    <source>
        <strain evidence="7">NBRC 107355</strain>
    </source>
</reference>
<feature type="region of interest" description="Disordered" evidence="5">
    <location>
        <begin position="1"/>
        <end position="25"/>
    </location>
</feature>
<dbReference type="GO" id="GO:0003700">
    <property type="term" value="F:DNA-binding transcription factor activity"/>
    <property type="evidence" value="ECO:0007669"/>
    <property type="project" value="TreeGrafter"/>
</dbReference>
<dbReference type="SUPFAM" id="SSF46689">
    <property type="entry name" value="Homeodomain-like"/>
    <property type="match status" value="1"/>
</dbReference>
<dbReference type="Proteomes" id="UP000612808">
    <property type="component" value="Unassembled WGS sequence"/>
</dbReference>
<comment type="caution">
    <text evidence="7">The sequence shown here is derived from an EMBL/GenBank/DDBJ whole genome shotgun (WGS) entry which is preliminary data.</text>
</comment>
<evidence type="ECO:0000256" key="3">
    <source>
        <dbReference type="ARBA" id="ARBA00023163"/>
    </source>
</evidence>
<dbReference type="RefSeq" id="WP_203662189.1">
    <property type="nucleotide sequence ID" value="NZ_BAAAZM010000030.1"/>
</dbReference>
<dbReference type="InterPro" id="IPR001647">
    <property type="entry name" value="HTH_TetR"/>
</dbReference>
<keyword evidence="2 4" id="KW-0238">DNA-binding</keyword>
<keyword evidence="3" id="KW-0804">Transcription</keyword>
<dbReference type="InterPro" id="IPR011075">
    <property type="entry name" value="TetR_C"/>
</dbReference>